<evidence type="ECO:0000256" key="8">
    <source>
        <dbReference type="ARBA" id="ARBA00022692"/>
    </source>
</evidence>
<dbReference type="Pfam" id="PF07714">
    <property type="entry name" value="PK_Tyr_Ser-Thr"/>
    <property type="match status" value="1"/>
</dbReference>
<evidence type="ECO:0000256" key="15">
    <source>
        <dbReference type="ARBA" id="ARBA00023136"/>
    </source>
</evidence>
<keyword evidence="9" id="KW-0732">Signal</keyword>
<keyword evidence="15 18" id="KW-0472">Membrane</keyword>
<dbReference type="CDD" id="cd03561">
    <property type="entry name" value="VHS"/>
    <property type="match status" value="1"/>
</dbReference>
<keyword evidence="16" id="KW-0325">Glycoprotein</keyword>
<comment type="similarity">
    <text evidence="3">Belongs to the TOM1 family.</text>
</comment>
<dbReference type="FunFam" id="3.30.200.20:FF:000178">
    <property type="entry name" value="serine/threonine-protein kinase PBS1-like"/>
    <property type="match status" value="1"/>
</dbReference>
<evidence type="ECO:0000256" key="2">
    <source>
        <dbReference type="ARBA" id="ARBA00004479"/>
    </source>
</evidence>
<dbReference type="InterPro" id="IPR045874">
    <property type="entry name" value="LRK10/LRL21-25-like"/>
</dbReference>
<sequence>MSSSEETYKLVFKASFIITSVILFIVKIVLVVVVCRRRGRRSSNTASPDSPDTPLLTLTMVKFLDDMEREKPIRFISQQLKIATNNFRNLLGSGGFGSVYKGDFSNGTTVAVKVLNGTSDKRIEEQFMAEVSTIGRIHHFNLVRLYGFCFDKCLRALVYEYMENGSLDKYLFHENKILGFEKLYEIAVGTARGIAYLHEECRQRIIHYDIKPGNILLDAQFCPKVADFGLAKLYNRDNTHISMTGRRGTLGYAAPELWMPLPKSRKCDVYSFGMLLFEIVGRRKNLDFNLPESQQWFPRWVWNKFEEGESRDLMIVCAIEEEDKEKAEKMVKVALWCVQYRPESRPLMSVVVKMLEGEVEIPAPLSPFHYLSAGSSPAIVAPMALNGSGFGSGSSQMNQADKLAEDATAETLDEPDWATNLDLCDLINQEKINSVELIRGIKKRIMLKSPRIQYLALVLLETVVKNCEKAFSEVAAERVLDEMVKLIDDPLTVVNNRNKALMLIEASGESSNELRYLPVYEQTYKSLKSRGIRFPGRDDESLAPIFTPPPSVPASESIASLAQQIHRDIPVQTFSAEQTKEAFDGARNIVMIFLRLSFVYRRCFEGGRSGLCIDPQGSKFVAPAIDEVLNEIEKPVRFSSQKLRV</sequence>
<name>A0A5J5AZF6_9ASTE</name>
<dbReference type="FunFam" id="1.10.510.10:FF:000537">
    <property type="entry name" value="Putative receptor-like protein kinase"/>
    <property type="match status" value="1"/>
</dbReference>
<evidence type="ECO:0000313" key="22">
    <source>
        <dbReference type="Proteomes" id="UP000325577"/>
    </source>
</evidence>
<evidence type="ECO:0000256" key="13">
    <source>
        <dbReference type="ARBA" id="ARBA00022927"/>
    </source>
</evidence>
<evidence type="ECO:0000256" key="1">
    <source>
        <dbReference type="ARBA" id="ARBA00004170"/>
    </source>
</evidence>
<accession>A0A5J5AZF6</accession>
<keyword evidence="13" id="KW-0653">Protein transport</keyword>
<keyword evidence="7" id="KW-0808">Transferase</keyword>
<dbReference type="Gene3D" id="1.25.40.90">
    <property type="match status" value="1"/>
</dbReference>
<comment type="subcellular location">
    <subcellularLocation>
        <location evidence="1">Membrane</location>
        <topology evidence="1">Peripheral membrane protein</topology>
    </subcellularLocation>
    <subcellularLocation>
        <location evidence="2">Membrane</location>
        <topology evidence="2">Single-pass type I membrane protein</topology>
    </subcellularLocation>
</comment>
<feature type="binding site" evidence="17">
    <location>
        <position position="113"/>
    </location>
    <ligand>
        <name>ATP</name>
        <dbReference type="ChEBI" id="CHEBI:30616"/>
    </ligand>
</feature>
<dbReference type="Pfam" id="PF00790">
    <property type="entry name" value="VHS"/>
    <property type="match status" value="1"/>
</dbReference>
<feature type="transmembrane region" description="Helical" evidence="18">
    <location>
        <begin position="12"/>
        <end position="35"/>
    </location>
</feature>
<keyword evidence="4" id="KW-0813">Transport</keyword>
<dbReference type="OrthoDB" id="4062651at2759"/>
<keyword evidence="12 17" id="KW-0067">ATP-binding</keyword>
<evidence type="ECO:0000259" key="20">
    <source>
        <dbReference type="PROSITE" id="PS50179"/>
    </source>
</evidence>
<dbReference type="PROSITE" id="PS00108">
    <property type="entry name" value="PROTEIN_KINASE_ST"/>
    <property type="match status" value="1"/>
</dbReference>
<keyword evidence="10 17" id="KW-0547">Nucleotide-binding</keyword>
<evidence type="ECO:0000256" key="7">
    <source>
        <dbReference type="ARBA" id="ARBA00022679"/>
    </source>
</evidence>
<dbReference type="SUPFAM" id="SSF56112">
    <property type="entry name" value="Protein kinase-like (PK-like)"/>
    <property type="match status" value="1"/>
</dbReference>
<keyword evidence="11" id="KW-0418">Kinase</keyword>
<evidence type="ECO:0000256" key="14">
    <source>
        <dbReference type="ARBA" id="ARBA00022989"/>
    </source>
</evidence>
<dbReference type="GO" id="GO:0016020">
    <property type="term" value="C:membrane"/>
    <property type="evidence" value="ECO:0007669"/>
    <property type="project" value="UniProtKB-SubCell"/>
</dbReference>
<evidence type="ECO:0000256" key="12">
    <source>
        <dbReference type="ARBA" id="ARBA00022840"/>
    </source>
</evidence>
<reference evidence="21 22" key="1">
    <citation type="submission" date="2019-09" db="EMBL/GenBank/DDBJ databases">
        <title>A chromosome-level genome assembly of the Chinese tupelo Nyssa sinensis.</title>
        <authorList>
            <person name="Yang X."/>
            <person name="Kang M."/>
            <person name="Yang Y."/>
            <person name="Xiong H."/>
            <person name="Wang M."/>
            <person name="Zhang Z."/>
            <person name="Wang Z."/>
            <person name="Wu H."/>
            <person name="Ma T."/>
            <person name="Liu J."/>
            <person name="Xi Z."/>
        </authorList>
    </citation>
    <scope>NUCLEOTIDE SEQUENCE [LARGE SCALE GENOMIC DNA]</scope>
    <source>
        <strain evidence="21">J267</strain>
        <tissue evidence="21">Leaf</tissue>
    </source>
</reference>
<dbReference type="InterPro" id="IPR017441">
    <property type="entry name" value="Protein_kinase_ATP_BS"/>
</dbReference>
<dbReference type="AlphaFoldDB" id="A0A5J5AZF6"/>
<dbReference type="GO" id="GO:0015031">
    <property type="term" value="P:protein transport"/>
    <property type="evidence" value="ECO:0007669"/>
    <property type="project" value="UniProtKB-KW"/>
</dbReference>
<dbReference type="InterPro" id="IPR000719">
    <property type="entry name" value="Prot_kinase_dom"/>
</dbReference>
<dbReference type="InterPro" id="IPR008271">
    <property type="entry name" value="Ser/Thr_kinase_AS"/>
</dbReference>
<dbReference type="PROSITE" id="PS50011">
    <property type="entry name" value="PROTEIN_KINASE_DOM"/>
    <property type="match status" value="1"/>
</dbReference>
<keyword evidence="5" id="KW-0723">Serine/threonine-protein kinase</keyword>
<evidence type="ECO:0000256" key="18">
    <source>
        <dbReference type="SAM" id="Phobius"/>
    </source>
</evidence>
<evidence type="ECO:0000313" key="21">
    <source>
        <dbReference type="EMBL" id="KAA8535658.1"/>
    </source>
</evidence>
<feature type="domain" description="Protein kinase" evidence="19">
    <location>
        <begin position="85"/>
        <end position="369"/>
    </location>
</feature>
<dbReference type="SMART" id="SM00220">
    <property type="entry name" value="S_TKc"/>
    <property type="match status" value="1"/>
</dbReference>
<evidence type="ECO:0000256" key="9">
    <source>
        <dbReference type="ARBA" id="ARBA00022729"/>
    </source>
</evidence>
<dbReference type="Gene3D" id="1.10.510.10">
    <property type="entry name" value="Transferase(Phosphotransferase) domain 1"/>
    <property type="match status" value="1"/>
</dbReference>
<gene>
    <name evidence="21" type="ORF">F0562_030661</name>
</gene>
<dbReference type="GO" id="GO:0043130">
    <property type="term" value="F:ubiquitin binding"/>
    <property type="evidence" value="ECO:0007669"/>
    <property type="project" value="InterPro"/>
</dbReference>
<keyword evidence="6" id="KW-0597">Phosphoprotein</keyword>
<evidence type="ECO:0000256" key="17">
    <source>
        <dbReference type="PROSITE-ProRule" id="PRU10141"/>
    </source>
</evidence>
<protein>
    <recommendedName>
        <fullName evidence="23">Protein kinase domain-containing protein</fullName>
    </recommendedName>
</protein>
<evidence type="ECO:0000256" key="3">
    <source>
        <dbReference type="ARBA" id="ARBA00007708"/>
    </source>
</evidence>
<evidence type="ECO:0000256" key="11">
    <source>
        <dbReference type="ARBA" id="ARBA00022777"/>
    </source>
</evidence>
<keyword evidence="8 18" id="KW-0812">Transmembrane</keyword>
<dbReference type="InterPro" id="IPR002014">
    <property type="entry name" value="VHS_dom"/>
</dbReference>
<evidence type="ECO:0008006" key="23">
    <source>
        <dbReference type="Google" id="ProtNLM"/>
    </source>
</evidence>
<dbReference type="InterPro" id="IPR001245">
    <property type="entry name" value="Ser-Thr/Tyr_kinase_cat_dom"/>
</dbReference>
<dbReference type="InterPro" id="IPR008942">
    <property type="entry name" value="ENTH_VHS"/>
</dbReference>
<dbReference type="SUPFAM" id="SSF48464">
    <property type="entry name" value="ENTH/VHS domain"/>
    <property type="match status" value="1"/>
</dbReference>
<dbReference type="EMBL" id="CM018040">
    <property type="protein sequence ID" value="KAA8535658.1"/>
    <property type="molecule type" value="Genomic_DNA"/>
</dbReference>
<dbReference type="InterPro" id="IPR011009">
    <property type="entry name" value="Kinase-like_dom_sf"/>
</dbReference>
<dbReference type="Proteomes" id="UP000325577">
    <property type="component" value="Linkage Group LG17"/>
</dbReference>
<evidence type="ECO:0000259" key="19">
    <source>
        <dbReference type="PROSITE" id="PS50011"/>
    </source>
</evidence>
<feature type="domain" description="VHS" evidence="20">
    <location>
        <begin position="407"/>
        <end position="535"/>
    </location>
</feature>
<dbReference type="Gene3D" id="3.30.200.20">
    <property type="entry name" value="Phosphorylase Kinase, domain 1"/>
    <property type="match status" value="1"/>
</dbReference>
<proteinExistence type="inferred from homology"/>
<organism evidence="21 22">
    <name type="scientific">Nyssa sinensis</name>
    <dbReference type="NCBI Taxonomy" id="561372"/>
    <lineage>
        <taxon>Eukaryota</taxon>
        <taxon>Viridiplantae</taxon>
        <taxon>Streptophyta</taxon>
        <taxon>Embryophyta</taxon>
        <taxon>Tracheophyta</taxon>
        <taxon>Spermatophyta</taxon>
        <taxon>Magnoliopsida</taxon>
        <taxon>eudicotyledons</taxon>
        <taxon>Gunneridae</taxon>
        <taxon>Pentapetalae</taxon>
        <taxon>asterids</taxon>
        <taxon>Cornales</taxon>
        <taxon>Nyssaceae</taxon>
        <taxon>Nyssa</taxon>
    </lineage>
</organism>
<dbReference type="GO" id="GO:0005524">
    <property type="term" value="F:ATP binding"/>
    <property type="evidence" value="ECO:0007669"/>
    <property type="project" value="UniProtKB-UniRule"/>
</dbReference>
<evidence type="ECO:0000256" key="10">
    <source>
        <dbReference type="ARBA" id="ARBA00022741"/>
    </source>
</evidence>
<dbReference type="PANTHER" id="PTHR27009">
    <property type="entry name" value="RUST RESISTANCE KINASE LR10-RELATED"/>
    <property type="match status" value="1"/>
</dbReference>
<dbReference type="GO" id="GO:0035091">
    <property type="term" value="F:phosphatidylinositol binding"/>
    <property type="evidence" value="ECO:0007669"/>
    <property type="project" value="InterPro"/>
</dbReference>
<evidence type="ECO:0000256" key="5">
    <source>
        <dbReference type="ARBA" id="ARBA00022527"/>
    </source>
</evidence>
<dbReference type="GO" id="GO:0004674">
    <property type="term" value="F:protein serine/threonine kinase activity"/>
    <property type="evidence" value="ECO:0007669"/>
    <property type="project" value="UniProtKB-KW"/>
</dbReference>
<dbReference type="PROSITE" id="PS50179">
    <property type="entry name" value="VHS"/>
    <property type="match status" value="1"/>
</dbReference>
<keyword evidence="22" id="KW-1185">Reference proteome</keyword>
<evidence type="ECO:0000256" key="6">
    <source>
        <dbReference type="ARBA" id="ARBA00022553"/>
    </source>
</evidence>
<dbReference type="SMART" id="SM00288">
    <property type="entry name" value="VHS"/>
    <property type="match status" value="1"/>
</dbReference>
<dbReference type="PROSITE" id="PS00107">
    <property type="entry name" value="PROTEIN_KINASE_ATP"/>
    <property type="match status" value="1"/>
</dbReference>
<dbReference type="FunFam" id="1.25.40.90:FF:000038">
    <property type="entry name" value="TOM1-like protein 2"/>
    <property type="match status" value="1"/>
</dbReference>
<evidence type="ECO:0000256" key="4">
    <source>
        <dbReference type="ARBA" id="ARBA00022448"/>
    </source>
</evidence>
<evidence type="ECO:0000256" key="16">
    <source>
        <dbReference type="ARBA" id="ARBA00023180"/>
    </source>
</evidence>
<keyword evidence="14 18" id="KW-1133">Transmembrane helix</keyword>